<evidence type="ECO:0000313" key="2">
    <source>
        <dbReference type="Proteomes" id="UP000230344"/>
    </source>
</evidence>
<dbReference type="EMBL" id="PFLH01000003">
    <property type="protein sequence ID" value="PIY71420.1"/>
    <property type="molecule type" value="Genomic_DNA"/>
</dbReference>
<protein>
    <submittedName>
        <fullName evidence="1">Uncharacterized protein</fullName>
    </submittedName>
</protein>
<dbReference type="Proteomes" id="UP000230344">
    <property type="component" value="Unassembled WGS sequence"/>
</dbReference>
<reference evidence="2" key="1">
    <citation type="submission" date="2017-09" db="EMBL/GenBank/DDBJ databases">
        <title>Depth-based differentiation of microbial function through sediment-hosted aquifers and enrichment of novel symbionts in the deep terrestrial subsurface.</title>
        <authorList>
            <person name="Probst A.J."/>
            <person name="Ladd B."/>
            <person name="Jarett J.K."/>
            <person name="Geller-Mcgrath D.E."/>
            <person name="Sieber C.M.K."/>
            <person name="Emerson J.B."/>
            <person name="Anantharaman K."/>
            <person name="Thomas B.C."/>
            <person name="Malmstrom R."/>
            <person name="Stieglmeier M."/>
            <person name="Klingl A."/>
            <person name="Woyke T."/>
            <person name="Ryan C.M."/>
            <person name="Banfield J.F."/>
        </authorList>
    </citation>
    <scope>NUCLEOTIDE SEQUENCE [LARGE SCALE GENOMIC DNA]</scope>
</reference>
<gene>
    <name evidence="1" type="ORF">COY88_00275</name>
</gene>
<proteinExistence type="predicted"/>
<dbReference type="AlphaFoldDB" id="A0A2M7QHS0"/>
<organism evidence="1 2">
    <name type="scientific">Candidatus Roizmanbacteria bacterium CG_4_10_14_0_8_um_filter_35_28</name>
    <dbReference type="NCBI Taxonomy" id="1974827"/>
    <lineage>
        <taxon>Bacteria</taxon>
        <taxon>Candidatus Roizmaniibacteriota</taxon>
    </lineage>
</organism>
<name>A0A2M7QHS0_9BACT</name>
<comment type="caution">
    <text evidence="1">The sequence shown here is derived from an EMBL/GenBank/DDBJ whole genome shotgun (WGS) entry which is preliminary data.</text>
</comment>
<evidence type="ECO:0000313" key="1">
    <source>
        <dbReference type="EMBL" id="PIY71420.1"/>
    </source>
</evidence>
<accession>A0A2M7QHS0</accession>
<sequence length="65" mass="7217">MSKILVSNSNQYFDDCPICQAMKKAEKQNRDLSEKEVKQAFKKAKKVKGAVVGDIINTSEPASNN</sequence>